<sequence length="309" mass="34868">MNNYIEPRLRRDFGGVITAYFDFLKGDHKNLFKVFLTYNFIFIIILFITNYIANSGLSSVVALANGTYMDQAMDGSLETSYIASGIGIVINIIVILLNASLAGVYLRLYERDREGNPNYKEVFHYAKKKLGGMFLIVLIGGIAFIPIWIVIVICAITVVGIIAIPLILIAYATWVGLSMFAFAYDEHMDAVAALGKGWEMLFSKFWKAVGVSFVTSILIYLASTLFQLLPVLIVTFYGYNSAEDNVELESNIFIKAVEFFFYAINSILGSLTFFLIMLVMGYLYFNLHETKYNVFLKNRIAKLGVRDEE</sequence>
<evidence type="ECO:0000256" key="1">
    <source>
        <dbReference type="SAM" id="Phobius"/>
    </source>
</evidence>
<feature type="transmembrane region" description="Helical" evidence="1">
    <location>
        <begin position="259"/>
        <end position="285"/>
    </location>
</feature>
<feature type="transmembrane region" description="Helical" evidence="1">
    <location>
        <begin position="81"/>
        <end position="109"/>
    </location>
</feature>
<dbReference type="RefSeq" id="WP_104515447.1">
    <property type="nucleotide sequence ID" value="NZ_MQVW01000024.1"/>
</dbReference>
<reference evidence="2 3" key="1">
    <citation type="submission" date="2018-02" db="EMBL/GenBank/DDBJ databases">
        <title>Genomic Encyclopedia of Archaeal and Bacterial Type Strains, Phase II (KMG-II): from individual species to whole genera.</title>
        <authorList>
            <person name="Goeker M."/>
        </authorList>
    </citation>
    <scope>NUCLEOTIDE SEQUENCE [LARGE SCALE GENOMIC DNA]</scope>
    <source>
        <strain evidence="2 3">DSM 16809</strain>
    </source>
</reference>
<evidence type="ECO:0000313" key="3">
    <source>
        <dbReference type="Proteomes" id="UP000239002"/>
    </source>
</evidence>
<dbReference type="AlphaFoldDB" id="A0A2S6IL96"/>
<evidence type="ECO:0000313" key="2">
    <source>
        <dbReference type="EMBL" id="PPK95007.1"/>
    </source>
</evidence>
<feature type="transmembrane region" description="Helical" evidence="1">
    <location>
        <begin position="34"/>
        <end position="53"/>
    </location>
</feature>
<proteinExistence type="predicted"/>
<gene>
    <name evidence="2" type="ORF">LY01_01760</name>
</gene>
<dbReference type="Proteomes" id="UP000239002">
    <property type="component" value="Unassembled WGS sequence"/>
</dbReference>
<accession>A0A2S6IL96</accession>
<keyword evidence="1" id="KW-0472">Membrane</keyword>
<evidence type="ECO:0008006" key="4">
    <source>
        <dbReference type="Google" id="ProtNLM"/>
    </source>
</evidence>
<feature type="transmembrane region" description="Helical" evidence="1">
    <location>
        <begin position="206"/>
        <end position="239"/>
    </location>
</feature>
<comment type="caution">
    <text evidence="2">The sequence shown here is derived from an EMBL/GenBank/DDBJ whole genome shotgun (WGS) entry which is preliminary data.</text>
</comment>
<keyword evidence="3" id="KW-1185">Reference proteome</keyword>
<dbReference type="OrthoDB" id="1049480at2"/>
<dbReference type="EMBL" id="PTJE01000003">
    <property type="protein sequence ID" value="PPK95007.1"/>
    <property type="molecule type" value="Genomic_DNA"/>
</dbReference>
<keyword evidence="1" id="KW-0812">Transmembrane</keyword>
<protein>
    <recommendedName>
        <fullName evidence="4">Glycerophosphoryl diester phosphodiesterase family protein</fullName>
    </recommendedName>
</protein>
<feature type="transmembrane region" description="Helical" evidence="1">
    <location>
        <begin position="130"/>
        <end position="158"/>
    </location>
</feature>
<organism evidence="2 3">
    <name type="scientific">Nonlabens xylanidelens</name>
    <dbReference type="NCBI Taxonomy" id="191564"/>
    <lineage>
        <taxon>Bacteria</taxon>
        <taxon>Pseudomonadati</taxon>
        <taxon>Bacteroidota</taxon>
        <taxon>Flavobacteriia</taxon>
        <taxon>Flavobacteriales</taxon>
        <taxon>Flavobacteriaceae</taxon>
        <taxon>Nonlabens</taxon>
    </lineage>
</organism>
<name>A0A2S6IL96_9FLAO</name>
<feature type="transmembrane region" description="Helical" evidence="1">
    <location>
        <begin position="164"/>
        <end position="185"/>
    </location>
</feature>
<keyword evidence="1" id="KW-1133">Transmembrane helix</keyword>